<evidence type="ECO:0000313" key="2">
    <source>
        <dbReference type="EMBL" id="TGO03615.1"/>
    </source>
</evidence>
<dbReference type="EMBL" id="JSZA02000009">
    <property type="protein sequence ID" value="TGO03615.1"/>
    <property type="molecule type" value="Genomic_DNA"/>
</dbReference>
<dbReference type="PANTHER" id="PTHR28008:SF1">
    <property type="entry name" value="DOMAIN PROTEIN, PUTATIVE (AFU_ORTHOLOGUE AFUA_3G10980)-RELATED"/>
    <property type="match status" value="1"/>
</dbReference>
<keyword evidence="1" id="KW-0812">Transmembrane</keyword>
<dbReference type="PANTHER" id="PTHR28008">
    <property type="entry name" value="DOMAIN PROTEIN, PUTATIVE (AFU_ORTHOLOGUE AFUA_3G10980)-RELATED"/>
    <property type="match status" value="1"/>
</dbReference>
<protein>
    <recommendedName>
        <fullName evidence="4">VanZ-like domain-containing protein</fullName>
    </recommendedName>
</protein>
<keyword evidence="1" id="KW-1133">Transmembrane helix</keyword>
<proteinExistence type="predicted"/>
<evidence type="ECO:0008006" key="4">
    <source>
        <dbReference type="Google" id="ProtNLM"/>
    </source>
</evidence>
<keyword evidence="3" id="KW-1185">Reference proteome</keyword>
<feature type="transmembrane region" description="Helical" evidence="1">
    <location>
        <begin position="44"/>
        <end position="61"/>
    </location>
</feature>
<keyword evidence="1" id="KW-0472">Membrane</keyword>
<organism evidence="2 3">
    <name type="scientific">Candidatus Thiomargarita nelsonii</name>
    <dbReference type="NCBI Taxonomy" id="1003181"/>
    <lineage>
        <taxon>Bacteria</taxon>
        <taxon>Pseudomonadati</taxon>
        <taxon>Pseudomonadota</taxon>
        <taxon>Gammaproteobacteria</taxon>
        <taxon>Thiotrichales</taxon>
        <taxon>Thiotrichaceae</taxon>
        <taxon>Thiomargarita</taxon>
    </lineage>
</organism>
<accession>A0A4E0QX94</accession>
<name>A0A4E0QX94_9GAMM</name>
<evidence type="ECO:0000256" key="1">
    <source>
        <dbReference type="SAM" id="Phobius"/>
    </source>
</evidence>
<gene>
    <name evidence="2" type="ORF">PN36_03165</name>
</gene>
<dbReference type="Proteomes" id="UP000030428">
    <property type="component" value="Unassembled WGS sequence"/>
</dbReference>
<reference evidence="2 3" key="1">
    <citation type="journal article" date="2016" name="Front. Microbiol.">
        <title>Single-Cell (Meta-)Genomics of a Dimorphic Candidatus Thiomargarita nelsonii Reveals Genomic Plasticity.</title>
        <authorList>
            <person name="Flood B.E."/>
            <person name="Fliss P."/>
            <person name="Jones D.S."/>
            <person name="Dick G.J."/>
            <person name="Jain S."/>
            <person name="Kaster A.K."/>
            <person name="Winkel M."/>
            <person name="Mussmann M."/>
            <person name="Bailey J."/>
        </authorList>
    </citation>
    <scope>NUCLEOTIDE SEQUENCE [LARGE SCALE GENOMIC DNA]</scope>
    <source>
        <strain evidence="2">Hydrate Ridge</strain>
    </source>
</reference>
<sequence>MKKTLSPLRFEKFWLAIGLSLVLLVILLSLTSLPMPSVNSGDKAGHVLAYFVLMGWFAQIYHAPQSRFYYMIGFLCLGGLLEILQGLGGTRFAEWGDMLANTIGVLLAWQLTKNRFAYALVYVEQKLNF</sequence>
<dbReference type="AlphaFoldDB" id="A0A4E0QX94"/>
<feature type="transmembrane region" description="Helical" evidence="1">
    <location>
        <begin position="68"/>
        <end position="88"/>
    </location>
</feature>
<comment type="caution">
    <text evidence="2">The sequence shown here is derived from an EMBL/GenBank/DDBJ whole genome shotgun (WGS) entry which is preliminary data.</text>
</comment>
<dbReference type="NCBIfam" id="NF037970">
    <property type="entry name" value="vanZ_1"/>
    <property type="match status" value="1"/>
</dbReference>
<evidence type="ECO:0000313" key="3">
    <source>
        <dbReference type="Proteomes" id="UP000030428"/>
    </source>
</evidence>
<feature type="transmembrane region" description="Helical" evidence="1">
    <location>
        <begin position="12"/>
        <end position="32"/>
    </location>
</feature>